<dbReference type="AlphaFoldDB" id="A0A816JFW7"/>
<protein>
    <submittedName>
        <fullName evidence="1">(rape) hypothetical protein</fullName>
    </submittedName>
</protein>
<gene>
    <name evidence="1" type="ORF">DARMORV10_C04P23080.1</name>
</gene>
<accession>A0A816JFW7</accession>
<name>A0A816JFW7_BRANA</name>
<reference evidence="1" key="1">
    <citation type="submission" date="2021-01" db="EMBL/GenBank/DDBJ databases">
        <authorList>
            <consortium name="Genoscope - CEA"/>
            <person name="William W."/>
        </authorList>
    </citation>
    <scope>NUCLEOTIDE SEQUENCE</scope>
</reference>
<dbReference type="EMBL" id="HG994368">
    <property type="protein sequence ID" value="CAF1831901.1"/>
    <property type="molecule type" value="Genomic_DNA"/>
</dbReference>
<organism evidence="1">
    <name type="scientific">Brassica napus</name>
    <name type="common">Rape</name>
    <dbReference type="NCBI Taxonomy" id="3708"/>
    <lineage>
        <taxon>Eukaryota</taxon>
        <taxon>Viridiplantae</taxon>
        <taxon>Streptophyta</taxon>
        <taxon>Embryophyta</taxon>
        <taxon>Tracheophyta</taxon>
        <taxon>Spermatophyta</taxon>
        <taxon>Magnoliopsida</taxon>
        <taxon>eudicotyledons</taxon>
        <taxon>Gunneridae</taxon>
        <taxon>Pentapetalae</taxon>
        <taxon>rosids</taxon>
        <taxon>malvids</taxon>
        <taxon>Brassicales</taxon>
        <taxon>Brassicaceae</taxon>
        <taxon>Brassiceae</taxon>
        <taxon>Brassica</taxon>
    </lineage>
</organism>
<sequence>MAASKEIILFFILIYQTNFRLRRRLQPLNDRTNHFQRFPSILLTTAETDLRQIFKGFPKFGAQCIQTQLFGINHIGSSPVCDLSYKAVLPEIRNAQERFNVYRVDYSGLLLLEVQTLCQLSKERTKERYQKSKECQKVIILLQLRVPYK</sequence>
<proteinExistence type="predicted"/>
<evidence type="ECO:0000313" key="1">
    <source>
        <dbReference type="EMBL" id="CAF1831901.1"/>
    </source>
</evidence>
<dbReference type="Proteomes" id="UP001295469">
    <property type="component" value="Chromosome C04"/>
</dbReference>